<evidence type="ECO:0000313" key="2">
    <source>
        <dbReference type="Proteomes" id="UP000076587"/>
    </source>
</evidence>
<evidence type="ECO:0000313" key="1">
    <source>
        <dbReference type="EMBL" id="KZN44048.1"/>
    </source>
</evidence>
<name>A0A166Z8E5_9GAMM</name>
<dbReference type="RefSeq" id="WP_063378722.1">
    <property type="nucleotide sequence ID" value="NZ_AUXT01000199.1"/>
</dbReference>
<reference evidence="1 2" key="1">
    <citation type="submission" date="2013-07" db="EMBL/GenBank/DDBJ databases">
        <title>Comparative Genomic and Metabolomic Analysis of Twelve Strains of Pseudoalteromonas luteoviolacea.</title>
        <authorList>
            <person name="Vynne N.G."/>
            <person name="Mansson M."/>
            <person name="Gram L."/>
        </authorList>
    </citation>
    <scope>NUCLEOTIDE SEQUENCE [LARGE SCALE GENOMIC DNA]</scope>
    <source>
        <strain evidence="1 2">NCIMB 1942</strain>
    </source>
</reference>
<protein>
    <submittedName>
        <fullName evidence="1">Uncharacterized protein</fullName>
    </submittedName>
</protein>
<dbReference type="AlphaFoldDB" id="A0A166Z8E5"/>
<dbReference type="EMBL" id="AUXT01000199">
    <property type="protein sequence ID" value="KZN44048.1"/>
    <property type="molecule type" value="Genomic_DNA"/>
</dbReference>
<organism evidence="1 2">
    <name type="scientific">Pseudoalteromonas luteoviolacea NCIMB 1942</name>
    <dbReference type="NCBI Taxonomy" id="1365253"/>
    <lineage>
        <taxon>Bacteria</taxon>
        <taxon>Pseudomonadati</taxon>
        <taxon>Pseudomonadota</taxon>
        <taxon>Gammaproteobacteria</taxon>
        <taxon>Alteromonadales</taxon>
        <taxon>Pseudoalteromonadaceae</taxon>
        <taxon>Pseudoalteromonas</taxon>
    </lineage>
</organism>
<dbReference type="PATRIC" id="fig|1365253.3.peg.4383"/>
<accession>A0A166Z8E5</accession>
<comment type="caution">
    <text evidence="1">The sequence shown here is derived from an EMBL/GenBank/DDBJ whole genome shotgun (WGS) entry which is preliminary data.</text>
</comment>
<proteinExistence type="predicted"/>
<gene>
    <name evidence="1" type="ORF">N482_18145</name>
</gene>
<dbReference type="Proteomes" id="UP000076587">
    <property type="component" value="Unassembled WGS sequence"/>
</dbReference>
<sequence>MYILFLSLFCLVIILSLLTFAITKSHSKSTLEEKVDNAFKQTQVYENIYPKAAEPELPINAKAQEIVFNIGEAQVVHGQSIEAMDVTKKEISRCVEVYKSTQQKPVELHTLKKPVLRVIENNTNK</sequence>